<evidence type="ECO:0000313" key="5">
    <source>
        <dbReference type="Proteomes" id="UP001652661"/>
    </source>
</evidence>
<dbReference type="Gene3D" id="2.60.120.200">
    <property type="match status" value="2"/>
</dbReference>
<dbReference type="InterPro" id="IPR013320">
    <property type="entry name" value="ConA-like_dom_sf"/>
</dbReference>
<keyword evidence="5" id="KW-1185">Reference proteome</keyword>
<reference evidence="5" key="1">
    <citation type="submission" date="2025-05" db="UniProtKB">
        <authorList>
            <consortium name="RefSeq"/>
        </authorList>
    </citation>
    <scope>NUCLEOTIDE SEQUENCE [LARGE SCALE GENOMIC DNA]</scope>
    <source>
        <strain evidence="5">14028-0561.14</strain>
    </source>
</reference>
<feature type="domain" description="Galectin" evidence="4">
    <location>
        <begin position="31"/>
        <end position="167"/>
    </location>
</feature>
<feature type="region of interest" description="Disordered" evidence="3">
    <location>
        <begin position="374"/>
        <end position="397"/>
    </location>
</feature>
<dbReference type="GeneID" id="108074269"/>
<protein>
    <recommendedName>
        <fullName evidence="2">Galectin</fullName>
    </recommendedName>
</protein>
<evidence type="ECO:0000256" key="1">
    <source>
        <dbReference type="ARBA" id="ARBA00022734"/>
    </source>
</evidence>
<keyword evidence="1 2" id="KW-0430">Lectin</keyword>
<dbReference type="PANTHER" id="PTHR11346">
    <property type="entry name" value="GALECTIN"/>
    <property type="match status" value="1"/>
</dbReference>
<dbReference type="CDD" id="cd00070">
    <property type="entry name" value="GLECT"/>
    <property type="match status" value="2"/>
</dbReference>
<dbReference type="PANTHER" id="PTHR11346:SF147">
    <property type="entry name" value="GALECTIN"/>
    <property type="match status" value="1"/>
</dbReference>
<feature type="compositionally biased region" description="Basic residues" evidence="3">
    <location>
        <begin position="379"/>
        <end position="388"/>
    </location>
</feature>
<dbReference type="SUPFAM" id="SSF49899">
    <property type="entry name" value="Concanavalin A-like lectins/glucanases"/>
    <property type="match status" value="2"/>
</dbReference>
<evidence type="ECO:0000256" key="2">
    <source>
        <dbReference type="RuleBase" id="RU102079"/>
    </source>
</evidence>
<dbReference type="Proteomes" id="UP001652661">
    <property type="component" value="Chromosome 2L"/>
</dbReference>
<proteinExistence type="predicted"/>
<evidence type="ECO:0000313" key="6">
    <source>
        <dbReference type="RefSeq" id="XP_017021728.1"/>
    </source>
</evidence>
<dbReference type="GO" id="GO:0030246">
    <property type="term" value="F:carbohydrate binding"/>
    <property type="evidence" value="ECO:0007669"/>
    <property type="project" value="UniProtKB-UniRule"/>
</dbReference>
<dbReference type="FunFam" id="2.60.120.200:FF:000180">
    <property type="entry name" value="Galectin"/>
    <property type="match status" value="1"/>
</dbReference>
<sequence>MFPGAKAIALRRDLDAISMFYEERSQSHCRKQFKVLEYPRPGQCFVFHGMIPRACEHFSINFLSKPPDKVYDVLLQVGARLPQNYITRNSRIREKWGPEENSSNLSFQLSRGTSFWMQILLTENVFFIAVNGYHYATYTHRMPYRMLEAVTVIGDVSDLVINSHFVSEYPVRLTHSMPKTIKATNDAGAARMVTDDDKADWENESLLLSAAVSTNDFLFRKGISLPFYGKVPKGFPLDEGNALRIVGRVCLMPQSFSIALQEGQQIWPQPRVSFYFSPIFLQSRHDKIGKAVIKRAAYQNGNWVNCQESRLNTTLTPGGSFVIVIVCRSGYYELFVNTKLMLEFKYQMNPRCVDMVNIRGDVKLWEVVIEGSQAGPKASKGRSNFHRWRQPEKSTGK</sequence>
<dbReference type="RefSeq" id="XP_017021728.1">
    <property type="nucleotide sequence ID" value="XM_017166239.3"/>
</dbReference>
<dbReference type="PROSITE" id="PS51304">
    <property type="entry name" value="GALECTIN"/>
    <property type="match status" value="2"/>
</dbReference>
<gene>
    <name evidence="6" type="primary">LOC108074269</name>
</gene>
<organism evidence="5 6">
    <name type="scientific">Drosophila kikkawai</name>
    <name type="common">Fruit fly</name>
    <dbReference type="NCBI Taxonomy" id="30033"/>
    <lineage>
        <taxon>Eukaryota</taxon>
        <taxon>Metazoa</taxon>
        <taxon>Ecdysozoa</taxon>
        <taxon>Arthropoda</taxon>
        <taxon>Hexapoda</taxon>
        <taxon>Insecta</taxon>
        <taxon>Pterygota</taxon>
        <taxon>Neoptera</taxon>
        <taxon>Endopterygota</taxon>
        <taxon>Diptera</taxon>
        <taxon>Brachycera</taxon>
        <taxon>Muscomorpha</taxon>
        <taxon>Ephydroidea</taxon>
        <taxon>Drosophilidae</taxon>
        <taxon>Drosophila</taxon>
        <taxon>Sophophora</taxon>
    </lineage>
</organism>
<name>A0A6P4IGM8_DROKI</name>
<dbReference type="Pfam" id="PF00337">
    <property type="entry name" value="Gal-bind_lectin"/>
    <property type="match status" value="2"/>
</dbReference>
<accession>A0A6P4IGM8</accession>
<dbReference type="InterPro" id="IPR001079">
    <property type="entry name" value="Galectin_CRD"/>
</dbReference>
<dbReference type="OrthoDB" id="6251307at2759"/>
<evidence type="ECO:0000259" key="4">
    <source>
        <dbReference type="PROSITE" id="PS51304"/>
    </source>
</evidence>
<dbReference type="SMART" id="SM00908">
    <property type="entry name" value="Gal-bind_lectin"/>
    <property type="match status" value="2"/>
</dbReference>
<dbReference type="InterPro" id="IPR044156">
    <property type="entry name" value="Galectin-like"/>
</dbReference>
<dbReference type="AlphaFoldDB" id="A0A6P4IGM8"/>
<evidence type="ECO:0000256" key="3">
    <source>
        <dbReference type="SAM" id="MobiDB-lite"/>
    </source>
</evidence>
<reference evidence="6" key="2">
    <citation type="submission" date="2025-08" db="UniProtKB">
        <authorList>
            <consortium name="RefSeq"/>
        </authorList>
    </citation>
    <scope>IDENTIFICATION</scope>
    <source>
        <strain evidence="6">14028-0561.14</strain>
        <tissue evidence="6">Whole fly</tissue>
    </source>
</reference>
<feature type="domain" description="Galectin" evidence="4">
    <location>
        <begin position="229"/>
        <end position="370"/>
    </location>
</feature>
<dbReference type="SMART" id="SM00276">
    <property type="entry name" value="GLECT"/>
    <property type="match status" value="2"/>
</dbReference>